<evidence type="ECO:0000259" key="8">
    <source>
        <dbReference type="Pfam" id="PF20684"/>
    </source>
</evidence>
<keyword evidence="3 7" id="KW-1133">Transmembrane helix</keyword>
<dbReference type="InterPro" id="IPR052337">
    <property type="entry name" value="SAT4-like"/>
</dbReference>
<keyword evidence="2 7" id="KW-0812">Transmembrane</keyword>
<evidence type="ECO:0000256" key="1">
    <source>
        <dbReference type="ARBA" id="ARBA00004141"/>
    </source>
</evidence>
<dbReference type="PANTHER" id="PTHR33048:SF124">
    <property type="entry name" value="INTEGRAL MEMBRANE PROTEIN"/>
    <property type="match status" value="1"/>
</dbReference>
<evidence type="ECO:0000256" key="2">
    <source>
        <dbReference type="ARBA" id="ARBA00022692"/>
    </source>
</evidence>
<dbReference type="PANTHER" id="PTHR33048">
    <property type="entry name" value="PTH11-LIKE INTEGRAL MEMBRANE PROTEIN (AFU_ORTHOLOGUE AFUA_5G11245)"/>
    <property type="match status" value="1"/>
</dbReference>
<evidence type="ECO:0000256" key="7">
    <source>
        <dbReference type="SAM" id="Phobius"/>
    </source>
</evidence>
<dbReference type="Pfam" id="PF20684">
    <property type="entry name" value="Fung_rhodopsin"/>
    <property type="match status" value="1"/>
</dbReference>
<dbReference type="AlphaFoldDB" id="A0AAN7A5T5"/>
<dbReference type="EMBL" id="MU866284">
    <property type="protein sequence ID" value="KAK4174385.1"/>
    <property type="molecule type" value="Genomic_DNA"/>
</dbReference>
<feature type="transmembrane region" description="Helical" evidence="7">
    <location>
        <begin position="66"/>
        <end position="85"/>
    </location>
</feature>
<name>A0AAN7A5T5_9PEZI</name>
<reference evidence="9" key="2">
    <citation type="submission" date="2023-05" db="EMBL/GenBank/DDBJ databases">
        <authorList>
            <consortium name="Lawrence Berkeley National Laboratory"/>
            <person name="Steindorff A."/>
            <person name="Hensen N."/>
            <person name="Bonometti L."/>
            <person name="Westerberg I."/>
            <person name="Brannstrom I.O."/>
            <person name="Guillou S."/>
            <person name="Cros-Aarteil S."/>
            <person name="Calhoun S."/>
            <person name="Haridas S."/>
            <person name="Kuo A."/>
            <person name="Mondo S."/>
            <person name="Pangilinan J."/>
            <person name="Riley R."/>
            <person name="Labutti K."/>
            <person name="Andreopoulos B."/>
            <person name="Lipzen A."/>
            <person name="Chen C."/>
            <person name="Yanf M."/>
            <person name="Daum C."/>
            <person name="Ng V."/>
            <person name="Clum A."/>
            <person name="Ohm R."/>
            <person name="Martin F."/>
            <person name="Silar P."/>
            <person name="Natvig D."/>
            <person name="Lalanne C."/>
            <person name="Gautier V."/>
            <person name="Ament-Velasquez S.L."/>
            <person name="Kruys A."/>
            <person name="Hutchinson M.I."/>
            <person name="Powell A.J."/>
            <person name="Barry K."/>
            <person name="Miller A.N."/>
            <person name="Grigoriev I.V."/>
            <person name="Debuchy R."/>
            <person name="Gladieux P."/>
            <person name="Thoren M.H."/>
            <person name="Johannesson H."/>
        </authorList>
    </citation>
    <scope>NUCLEOTIDE SEQUENCE</scope>
    <source>
        <strain evidence="9">CBS 892.96</strain>
    </source>
</reference>
<comment type="caution">
    <text evidence="9">The sequence shown here is derived from an EMBL/GenBank/DDBJ whole genome shotgun (WGS) entry which is preliminary data.</text>
</comment>
<reference evidence="9" key="1">
    <citation type="journal article" date="2023" name="Mol. Phylogenet. Evol.">
        <title>Genome-scale phylogeny and comparative genomics of the fungal order Sordariales.</title>
        <authorList>
            <person name="Hensen N."/>
            <person name="Bonometti L."/>
            <person name="Westerberg I."/>
            <person name="Brannstrom I.O."/>
            <person name="Guillou S."/>
            <person name="Cros-Aarteil S."/>
            <person name="Calhoun S."/>
            <person name="Haridas S."/>
            <person name="Kuo A."/>
            <person name="Mondo S."/>
            <person name="Pangilinan J."/>
            <person name="Riley R."/>
            <person name="LaButti K."/>
            <person name="Andreopoulos B."/>
            <person name="Lipzen A."/>
            <person name="Chen C."/>
            <person name="Yan M."/>
            <person name="Daum C."/>
            <person name="Ng V."/>
            <person name="Clum A."/>
            <person name="Steindorff A."/>
            <person name="Ohm R.A."/>
            <person name="Martin F."/>
            <person name="Silar P."/>
            <person name="Natvig D.O."/>
            <person name="Lalanne C."/>
            <person name="Gautier V."/>
            <person name="Ament-Velasquez S.L."/>
            <person name="Kruys A."/>
            <person name="Hutchinson M.I."/>
            <person name="Powell A.J."/>
            <person name="Barry K."/>
            <person name="Miller A.N."/>
            <person name="Grigoriev I.V."/>
            <person name="Debuchy R."/>
            <person name="Gladieux P."/>
            <person name="Hiltunen Thoren M."/>
            <person name="Johannesson H."/>
        </authorList>
    </citation>
    <scope>NUCLEOTIDE SEQUENCE</scope>
    <source>
        <strain evidence="9">CBS 892.96</strain>
    </source>
</reference>
<comment type="similarity">
    <text evidence="5">Belongs to the SAT4 family.</text>
</comment>
<organism evidence="9 10">
    <name type="scientific">Triangularia setosa</name>
    <dbReference type="NCBI Taxonomy" id="2587417"/>
    <lineage>
        <taxon>Eukaryota</taxon>
        <taxon>Fungi</taxon>
        <taxon>Dikarya</taxon>
        <taxon>Ascomycota</taxon>
        <taxon>Pezizomycotina</taxon>
        <taxon>Sordariomycetes</taxon>
        <taxon>Sordariomycetidae</taxon>
        <taxon>Sordariales</taxon>
        <taxon>Podosporaceae</taxon>
        <taxon>Triangularia</taxon>
    </lineage>
</organism>
<accession>A0AAN7A5T5</accession>
<evidence type="ECO:0000313" key="9">
    <source>
        <dbReference type="EMBL" id="KAK4174385.1"/>
    </source>
</evidence>
<dbReference type="GO" id="GO:0016020">
    <property type="term" value="C:membrane"/>
    <property type="evidence" value="ECO:0007669"/>
    <property type="project" value="UniProtKB-SubCell"/>
</dbReference>
<feature type="non-terminal residue" evidence="9">
    <location>
        <position position="203"/>
    </location>
</feature>
<evidence type="ECO:0000256" key="4">
    <source>
        <dbReference type="ARBA" id="ARBA00023136"/>
    </source>
</evidence>
<evidence type="ECO:0000313" key="10">
    <source>
        <dbReference type="Proteomes" id="UP001302321"/>
    </source>
</evidence>
<protein>
    <recommendedName>
        <fullName evidence="8">Rhodopsin domain-containing protein</fullName>
    </recommendedName>
</protein>
<proteinExistence type="inferred from homology"/>
<sequence>MATQSETPMALLSPPPGTTPSFDHPSESKAWCVILAAALSPGIALPILVLRLYTSRTIGHKWHKDDLFIVIAFVFALANSITSGVQTRNGADLHGWEVPLATFKEFMKLPTWVGSISGAFTYNPATLFIKASLLCLFIRFSPECLFNAAGYSIANAFAFAYNCHPVGWDPTPPGTTCIDLNTAFITASALNVDADICILMLPM</sequence>
<gene>
    <name evidence="9" type="ORF">QBC36DRAFT_357631</name>
</gene>
<dbReference type="Proteomes" id="UP001302321">
    <property type="component" value="Unassembled WGS sequence"/>
</dbReference>
<evidence type="ECO:0000256" key="6">
    <source>
        <dbReference type="SAM" id="MobiDB-lite"/>
    </source>
</evidence>
<comment type="subcellular location">
    <subcellularLocation>
        <location evidence="1">Membrane</location>
        <topology evidence="1">Multi-pass membrane protein</topology>
    </subcellularLocation>
</comment>
<keyword evidence="10" id="KW-1185">Reference proteome</keyword>
<feature type="domain" description="Rhodopsin" evidence="8">
    <location>
        <begin position="50"/>
        <end position="203"/>
    </location>
</feature>
<feature type="region of interest" description="Disordered" evidence="6">
    <location>
        <begin position="1"/>
        <end position="24"/>
    </location>
</feature>
<evidence type="ECO:0000256" key="5">
    <source>
        <dbReference type="ARBA" id="ARBA00038359"/>
    </source>
</evidence>
<dbReference type="InterPro" id="IPR049326">
    <property type="entry name" value="Rhodopsin_dom_fungi"/>
</dbReference>
<evidence type="ECO:0000256" key="3">
    <source>
        <dbReference type="ARBA" id="ARBA00022989"/>
    </source>
</evidence>
<keyword evidence="4 7" id="KW-0472">Membrane</keyword>
<feature type="transmembrane region" description="Helical" evidence="7">
    <location>
        <begin position="30"/>
        <end position="54"/>
    </location>
</feature>